<dbReference type="GO" id="GO:0006543">
    <property type="term" value="P:L-glutamine catabolic process"/>
    <property type="evidence" value="ECO:0007669"/>
    <property type="project" value="TreeGrafter"/>
</dbReference>
<dbReference type="GO" id="GO:0004359">
    <property type="term" value="F:glutaminase activity"/>
    <property type="evidence" value="ECO:0007669"/>
    <property type="project" value="UniProtKB-UniRule"/>
</dbReference>
<evidence type="ECO:0000256" key="5">
    <source>
        <dbReference type="ARBA" id="ARBA00049534"/>
    </source>
</evidence>
<dbReference type="InterPro" id="IPR002645">
    <property type="entry name" value="STAS_dom"/>
</dbReference>
<dbReference type="InterPro" id="IPR036513">
    <property type="entry name" value="STAS_dom_sf"/>
</dbReference>
<feature type="binding site" evidence="7">
    <location>
        <position position="160"/>
    </location>
    <ligand>
        <name>substrate</name>
    </ligand>
</feature>
<dbReference type="PROSITE" id="PS50801">
    <property type="entry name" value="STAS"/>
    <property type="match status" value="1"/>
</dbReference>
<dbReference type="AlphaFoldDB" id="A0A0B6TNU7"/>
<dbReference type="Pfam" id="PF04960">
    <property type="entry name" value="Glutaminase"/>
    <property type="match status" value="1"/>
</dbReference>
<feature type="binding site" evidence="7">
    <location>
        <position position="243"/>
    </location>
    <ligand>
        <name>substrate</name>
    </ligand>
</feature>
<dbReference type="SUPFAM" id="SSF56601">
    <property type="entry name" value="beta-lactamase/transpeptidase-like"/>
    <property type="match status" value="1"/>
</dbReference>
<sequence length="416" mass="44715">MQPPIPDYLADILDHVRDDDGGQSADYIPELRDADPNRLALALCTTSGHVYSAGDGDVEFTIQSISKPFIYALALQELGAEAVDEVVGLEPSGEAFNELSLDDNDNRPVNPMINAGAIAVNQLINGEDSSVDDRVEKIRDLLSRLAGRDLSIDEELCNSEILSADRNLSIAHMLRSHGIIHDEAHDAVLSYTRQCSILVTTRDLAVMSATLATGGVQPVTGERLLTSEVCRRTLAVMSSSGMYDGAGRWMAGVGIPAKSGVAGGLIGTLPGQLGIATFSPRLDSSGNSVRGVKIFERLSREMGLHLMAADHHSVPGVRSITRDGDSTVIRLQGTINFTAAENILHELGSHKLGGSELLLDVSRVTSFNRMGRRMVKEGLRRLREKGFTCAIYDPEGVVTDLEFSDGTYADTVEALT</sequence>
<dbReference type="EC" id="3.5.1.2" evidence="3 7"/>
<dbReference type="HOGENOM" id="CLU_027932_0_0_11"/>
<feature type="binding site" evidence="7">
    <location>
        <position position="261"/>
    </location>
    <ligand>
        <name>substrate</name>
    </ligand>
</feature>
<dbReference type="Pfam" id="PF01740">
    <property type="entry name" value="STAS"/>
    <property type="match status" value="1"/>
</dbReference>
<gene>
    <name evidence="7 9" type="primary">glsA</name>
    <name evidence="9" type="ORF">B840_10095</name>
</gene>
<reference evidence="9 10" key="1">
    <citation type="submission" date="2014-05" db="EMBL/GenBank/DDBJ databases">
        <title>Complete genome sequence of Corynebacterium marinum DSM 44953.</title>
        <authorList>
            <person name="Schaffert L."/>
            <person name="Albersmeier A."/>
            <person name="Kalinowski J."/>
            <person name="Ruckert C."/>
        </authorList>
    </citation>
    <scope>NUCLEOTIDE SEQUENCE [LARGE SCALE GENOMIC DNA]</scope>
    <source>
        <strain evidence="9 10">DSM 44953</strain>
    </source>
</reference>
<dbReference type="Gene3D" id="3.40.710.10">
    <property type="entry name" value="DD-peptidase/beta-lactamase superfamily"/>
    <property type="match status" value="1"/>
</dbReference>
<feature type="domain" description="STAS" evidence="8">
    <location>
        <begin position="328"/>
        <end position="386"/>
    </location>
</feature>
<comment type="subunit">
    <text evidence="2 7">Homotetramer.</text>
</comment>
<evidence type="ECO:0000313" key="10">
    <source>
        <dbReference type="Proteomes" id="UP000031928"/>
    </source>
</evidence>
<evidence type="ECO:0000256" key="2">
    <source>
        <dbReference type="ARBA" id="ARBA00011881"/>
    </source>
</evidence>
<dbReference type="InterPro" id="IPR012338">
    <property type="entry name" value="Beta-lactam/transpept-like"/>
</dbReference>
<proteinExistence type="inferred from homology"/>
<organism evidence="9 10">
    <name type="scientific">Corynebacterium marinum DSM 44953</name>
    <dbReference type="NCBI Taxonomy" id="1224162"/>
    <lineage>
        <taxon>Bacteria</taxon>
        <taxon>Bacillati</taxon>
        <taxon>Actinomycetota</taxon>
        <taxon>Actinomycetes</taxon>
        <taxon>Mycobacteriales</taxon>
        <taxon>Corynebacteriaceae</taxon>
        <taxon>Corynebacterium</taxon>
    </lineage>
</organism>
<dbReference type="NCBIfam" id="NF002134">
    <property type="entry name" value="PRK00971.1-4"/>
    <property type="match status" value="1"/>
</dbReference>
<dbReference type="FunFam" id="3.40.710.10:FF:000005">
    <property type="entry name" value="Glutaminase"/>
    <property type="match status" value="1"/>
</dbReference>
<dbReference type="STRING" id="1224162.B840_10095"/>
<dbReference type="Gene3D" id="3.30.750.24">
    <property type="entry name" value="STAS domain"/>
    <property type="match status" value="2"/>
</dbReference>
<dbReference type="SUPFAM" id="SSF52091">
    <property type="entry name" value="SpoIIaa-like"/>
    <property type="match status" value="1"/>
</dbReference>
<evidence type="ECO:0000313" key="9">
    <source>
        <dbReference type="EMBL" id="AJK69603.1"/>
    </source>
</evidence>
<evidence type="ECO:0000256" key="4">
    <source>
        <dbReference type="ARBA" id="ARBA00022801"/>
    </source>
</evidence>
<keyword evidence="4 7" id="KW-0378">Hydrolase</keyword>
<keyword evidence="10" id="KW-1185">Reference proteome</keyword>
<dbReference type="RefSeq" id="WP_042622005.1">
    <property type="nucleotide sequence ID" value="NZ_CP007790.1"/>
</dbReference>
<protein>
    <recommendedName>
        <fullName evidence="6 7">Glutaminase</fullName>
        <ecNumber evidence="3 7">3.5.1.2</ecNumber>
    </recommendedName>
</protein>
<comment type="catalytic activity">
    <reaction evidence="5 7">
        <text>L-glutamine + H2O = L-glutamate + NH4(+)</text>
        <dbReference type="Rhea" id="RHEA:15889"/>
        <dbReference type="ChEBI" id="CHEBI:15377"/>
        <dbReference type="ChEBI" id="CHEBI:28938"/>
        <dbReference type="ChEBI" id="CHEBI:29985"/>
        <dbReference type="ChEBI" id="CHEBI:58359"/>
        <dbReference type="EC" id="3.5.1.2"/>
    </reaction>
</comment>
<name>A0A0B6TNU7_9CORY</name>
<accession>A0A0B6TNU7</accession>
<dbReference type="EMBL" id="CP007790">
    <property type="protein sequence ID" value="AJK69603.1"/>
    <property type="molecule type" value="Genomic_DNA"/>
</dbReference>
<dbReference type="PANTHER" id="PTHR12544">
    <property type="entry name" value="GLUTAMINASE"/>
    <property type="match status" value="1"/>
</dbReference>
<keyword evidence="7" id="KW-0007">Acetylation</keyword>
<feature type="binding site" evidence="7">
    <location>
        <position position="167"/>
    </location>
    <ligand>
        <name>substrate</name>
    </ligand>
</feature>
<feature type="binding site" evidence="7">
    <location>
        <position position="114"/>
    </location>
    <ligand>
        <name>substrate</name>
    </ligand>
</feature>
<comment type="similarity">
    <text evidence="1 7">Belongs to the glutaminase family.</text>
</comment>
<feature type="binding site" evidence="7">
    <location>
        <position position="191"/>
    </location>
    <ligand>
        <name>substrate</name>
    </ligand>
</feature>
<dbReference type="HAMAP" id="MF_00313">
    <property type="entry name" value="Glutaminase"/>
    <property type="match status" value="1"/>
</dbReference>
<dbReference type="KEGG" id="cmq:B840_10095"/>
<evidence type="ECO:0000256" key="6">
    <source>
        <dbReference type="ARBA" id="ARBA00070405"/>
    </source>
</evidence>
<dbReference type="NCBIfam" id="TIGR03814">
    <property type="entry name" value="Gln_ase"/>
    <property type="match status" value="1"/>
</dbReference>
<dbReference type="PANTHER" id="PTHR12544:SF29">
    <property type="entry name" value="GLUTAMINASE"/>
    <property type="match status" value="1"/>
</dbReference>
<dbReference type="OrthoDB" id="9788822at2"/>
<dbReference type="GO" id="GO:0006537">
    <property type="term" value="P:glutamate biosynthetic process"/>
    <property type="evidence" value="ECO:0007669"/>
    <property type="project" value="TreeGrafter"/>
</dbReference>
<dbReference type="InterPro" id="IPR015868">
    <property type="entry name" value="Glutaminase"/>
</dbReference>
<evidence type="ECO:0000256" key="1">
    <source>
        <dbReference type="ARBA" id="ARBA00011076"/>
    </source>
</evidence>
<feature type="binding site" evidence="7">
    <location>
        <position position="64"/>
    </location>
    <ligand>
        <name>substrate</name>
    </ligand>
</feature>
<evidence type="ECO:0000259" key="8">
    <source>
        <dbReference type="PROSITE" id="PS50801"/>
    </source>
</evidence>
<evidence type="ECO:0000256" key="3">
    <source>
        <dbReference type="ARBA" id="ARBA00012918"/>
    </source>
</evidence>
<evidence type="ECO:0000256" key="7">
    <source>
        <dbReference type="HAMAP-Rule" id="MF_00313"/>
    </source>
</evidence>
<dbReference type="Proteomes" id="UP000031928">
    <property type="component" value="Chromosome"/>
</dbReference>